<evidence type="ECO:0000256" key="5">
    <source>
        <dbReference type="ARBA" id="ARBA00022801"/>
    </source>
</evidence>
<evidence type="ECO:0000256" key="4">
    <source>
        <dbReference type="ARBA" id="ARBA00022723"/>
    </source>
</evidence>
<dbReference type="Gene3D" id="2.30.40.10">
    <property type="entry name" value="Urease, subunit C, domain 1"/>
    <property type="match status" value="1"/>
</dbReference>
<evidence type="ECO:0000259" key="9">
    <source>
        <dbReference type="Pfam" id="PF01979"/>
    </source>
</evidence>
<dbReference type="PANTHER" id="PTHR11271">
    <property type="entry name" value="GUANINE DEAMINASE"/>
    <property type="match status" value="1"/>
</dbReference>
<comment type="cofactor">
    <cofactor evidence="8">
        <name>Zn(2+)</name>
        <dbReference type="ChEBI" id="CHEBI:29105"/>
    </cofactor>
    <text evidence="8">Binds 1 zinc ion per subunit.</text>
</comment>
<dbReference type="InterPro" id="IPR014311">
    <property type="entry name" value="Guanine_deaminase"/>
</dbReference>
<dbReference type="InterPro" id="IPR032466">
    <property type="entry name" value="Metal_Hydrolase"/>
</dbReference>
<evidence type="ECO:0000313" key="11">
    <source>
        <dbReference type="Proteomes" id="UP000625316"/>
    </source>
</evidence>
<dbReference type="NCBIfam" id="TIGR02967">
    <property type="entry name" value="guan_deamin"/>
    <property type="match status" value="1"/>
</dbReference>
<dbReference type="InterPro" id="IPR051607">
    <property type="entry name" value="Metallo-dep_hydrolases"/>
</dbReference>
<dbReference type="SUPFAM" id="SSF51556">
    <property type="entry name" value="Metallo-dependent hydrolases"/>
    <property type="match status" value="1"/>
</dbReference>
<name>A0A928VQG1_9CYAN</name>
<keyword evidence="6 8" id="KW-0862">Zinc</keyword>
<dbReference type="FunFam" id="3.20.20.140:FF:000022">
    <property type="entry name" value="Guanine deaminase"/>
    <property type="match status" value="1"/>
</dbReference>
<dbReference type="EC" id="3.5.4.3" evidence="3 7"/>
<dbReference type="Pfam" id="PF01979">
    <property type="entry name" value="Amidohydro_1"/>
    <property type="match status" value="1"/>
</dbReference>
<evidence type="ECO:0000256" key="1">
    <source>
        <dbReference type="ARBA" id="ARBA00004984"/>
    </source>
</evidence>
<keyword evidence="11" id="KW-1185">Reference proteome</keyword>
<evidence type="ECO:0000256" key="2">
    <source>
        <dbReference type="ARBA" id="ARBA00006745"/>
    </source>
</evidence>
<dbReference type="EMBL" id="JADEXQ010000040">
    <property type="protein sequence ID" value="MBE9030652.1"/>
    <property type="molecule type" value="Genomic_DNA"/>
</dbReference>
<dbReference type="GO" id="GO:0008270">
    <property type="term" value="F:zinc ion binding"/>
    <property type="evidence" value="ECO:0007669"/>
    <property type="project" value="UniProtKB-UniRule"/>
</dbReference>
<evidence type="ECO:0000313" key="10">
    <source>
        <dbReference type="EMBL" id="MBE9030652.1"/>
    </source>
</evidence>
<keyword evidence="5 8" id="KW-0378">Hydrolase</keyword>
<evidence type="ECO:0000256" key="7">
    <source>
        <dbReference type="NCBIfam" id="TIGR02967"/>
    </source>
</evidence>
<dbReference type="GO" id="GO:0005829">
    <property type="term" value="C:cytosol"/>
    <property type="evidence" value="ECO:0007669"/>
    <property type="project" value="TreeGrafter"/>
</dbReference>
<dbReference type="SUPFAM" id="SSF51338">
    <property type="entry name" value="Composite domain of metallo-dependent hydrolases"/>
    <property type="match status" value="1"/>
</dbReference>
<dbReference type="Gene3D" id="3.20.20.140">
    <property type="entry name" value="Metal-dependent hydrolases"/>
    <property type="match status" value="1"/>
</dbReference>
<dbReference type="GO" id="GO:0008892">
    <property type="term" value="F:guanine deaminase activity"/>
    <property type="evidence" value="ECO:0007669"/>
    <property type="project" value="UniProtKB-UniRule"/>
</dbReference>
<keyword evidence="4 8" id="KW-0479">Metal-binding</keyword>
<dbReference type="InterPro" id="IPR006680">
    <property type="entry name" value="Amidohydro-rel"/>
</dbReference>
<protein>
    <recommendedName>
        <fullName evidence="3 7">Guanine deaminase</fullName>
        <shortName evidence="8">Guanase</shortName>
        <ecNumber evidence="3 7">3.5.4.3</ecNumber>
    </recommendedName>
    <alternativeName>
        <fullName evidence="8">Guanine aminohydrolase</fullName>
    </alternativeName>
</protein>
<dbReference type="CDD" id="cd01303">
    <property type="entry name" value="GDEase"/>
    <property type="match status" value="1"/>
</dbReference>
<reference evidence="10" key="1">
    <citation type="submission" date="2020-10" db="EMBL/GenBank/DDBJ databases">
        <authorList>
            <person name="Castelo-Branco R."/>
            <person name="Eusebio N."/>
            <person name="Adriana R."/>
            <person name="Vieira A."/>
            <person name="Brugerolle De Fraissinette N."/>
            <person name="Rezende De Castro R."/>
            <person name="Schneider M.P."/>
            <person name="Vasconcelos V."/>
            <person name="Leao P.N."/>
        </authorList>
    </citation>
    <scope>NUCLEOTIDE SEQUENCE</scope>
    <source>
        <strain evidence="10">LEGE 11480</strain>
    </source>
</reference>
<organism evidence="10 11">
    <name type="scientific">Romeriopsis navalis LEGE 11480</name>
    <dbReference type="NCBI Taxonomy" id="2777977"/>
    <lineage>
        <taxon>Bacteria</taxon>
        <taxon>Bacillati</taxon>
        <taxon>Cyanobacteriota</taxon>
        <taxon>Cyanophyceae</taxon>
        <taxon>Leptolyngbyales</taxon>
        <taxon>Leptolyngbyaceae</taxon>
        <taxon>Romeriopsis</taxon>
        <taxon>Romeriopsis navalis</taxon>
    </lineage>
</organism>
<comment type="similarity">
    <text evidence="2 8">Belongs to the metallo-dependent hydrolases superfamily. ATZ/TRZ family.</text>
</comment>
<evidence type="ECO:0000256" key="8">
    <source>
        <dbReference type="RuleBase" id="RU366009"/>
    </source>
</evidence>
<accession>A0A928VQG1</accession>
<dbReference type="NCBIfam" id="NF006679">
    <property type="entry name" value="PRK09228.1"/>
    <property type="match status" value="1"/>
</dbReference>
<dbReference type="PANTHER" id="PTHR11271:SF6">
    <property type="entry name" value="GUANINE DEAMINASE"/>
    <property type="match status" value="1"/>
</dbReference>
<proteinExistence type="inferred from homology"/>
<evidence type="ECO:0000256" key="6">
    <source>
        <dbReference type="ARBA" id="ARBA00022833"/>
    </source>
</evidence>
<dbReference type="InterPro" id="IPR011059">
    <property type="entry name" value="Metal-dep_hydrolase_composite"/>
</dbReference>
<comment type="function">
    <text evidence="8">Catalyzes the hydrolytic deamination of guanine, producing xanthine and ammonia.</text>
</comment>
<dbReference type="AlphaFoldDB" id="A0A928VQG1"/>
<comment type="pathway">
    <text evidence="1 8">Purine metabolism; guanine degradation; xanthine from guanine: step 1/1.</text>
</comment>
<comment type="caution">
    <text evidence="10">The sequence shown here is derived from an EMBL/GenBank/DDBJ whole genome shotgun (WGS) entry which is preliminary data.</text>
</comment>
<dbReference type="GO" id="GO:0006147">
    <property type="term" value="P:guanine catabolic process"/>
    <property type="evidence" value="ECO:0007669"/>
    <property type="project" value="UniProtKB-UniRule"/>
</dbReference>
<sequence>MRAIRGAFFDFVDDPFLRPEMECLRYIADGLLVIDDGLIESFGEYREVRANYPAVEVTHYPGKLITPGLIDLHIHLPQTEMIAAYGEQLMEWLEKYTFPTERKFANPDYARRIAAFFLDELLRNGTTTALVLTTIFAESVEVLFQEAQKRQMRIIGGQVLMSRNAPDYLLKDPATAYAEVKQQIQQWHGIGRSRYAITPRFAITSTPEELELAGQLKAEFPDVYVHTHLSENRKEIEFTAELFPECDDYLHVYEKFGLVGDRSIFAHCIHLEEGAFQRLAEAGSTITHCPTSNFFLGSGLFPLHKSHGAKIGLGTDVGAGTSFSQFATMAAAYQTAQLQGQSLSAFKAFYLATLGGAQALSLASLLGNFAPGKEADFVVLDWQATPLMQLRNPELPVETLEQLESGLFGLMILGDDRAVAQTYIAGRPALQRNEAM</sequence>
<feature type="domain" description="Amidohydrolase-related" evidence="9">
    <location>
        <begin position="65"/>
        <end position="427"/>
    </location>
</feature>
<evidence type="ECO:0000256" key="3">
    <source>
        <dbReference type="ARBA" id="ARBA00012781"/>
    </source>
</evidence>
<gene>
    <name evidence="10" type="primary">guaD</name>
    <name evidence="10" type="ORF">IQ266_13010</name>
</gene>
<comment type="catalytic activity">
    <reaction evidence="8">
        <text>guanine + H2O + H(+) = xanthine + NH4(+)</text>
        <dbReference type="Rhea" id="RHEA:14665"/>
        <dbReference type="ChEBI" id="CHEBI:15377"/>
        <dbReference type="ChEBI" id="CHEBI:15378"/>
        <dbReference type="ChEBI" id="CHEBI:16235"/>
        <dbReference type="ChEBI" id="CHEBI:17712"/>
        <dbReference type="ChEBI" id="CHEBI:28938"/>
        <dbReference type="EC" id="3.5.4.3"/>
    </reaction>
</comment>
<dbReference type="Proteomes" id="UP000625316">
    <property type="component" value="Unassembled WGS sequence"/>
</dbReference>